<evidence type="ECO:0000259" key="1">
    <source>
        <dbReference type="PROSITE" id="PS51186"/>
    </source>
</evidence>
<dbReference type="SUPFAM" id="SSF55729">
    <property type="entry name" value="Acyl-CoA N-acyltransferases (Nat)"/>
    <property type="match status" value="1"/>
</dbReference>
<dbReference type="GO" id="GO:0016747">
    <property type="term" value="F:acyltransferase activity, transferring groups other than amino-acyl groups"/>
    <property type="evidence" value="ECO:0007669"/>
    <property type="project" value="InterPro"/>
</dbReference>
<proteinExistence type="predicted"/>
<evidence type="ECO:0000313" key="2">
    <source>
        <dbReference type="EMBL" id="AJQ28410.1"/>
    </source>
</evidence>
<dbReference type="EMBL" id="CP010978">
    <property type="protein sequence ID" value="AJQ28410.1"/>
    <property type="molecule type" value="Genomic_DNA"/>
</dbReference>
<gene>
    <name evidence="2" type="ORF">JBW_03069</name>
</gene>
<organism evidence="2 3">
    <name type="scientific">Pelosinus fermentans JBW45</name>
    <dbReference type="NCBI Taxonomy" id="1192197"/>
    <lineage>
        <taxon>Bacteria</taxon>
        <taxon>Bacillati</taxon>
        <taxon>Bacillota</taxon>
        <taxon>Negativicutes</taxon>
        <taxon>Selenomonadales</taxon>
        <taxon>Sporomusaceae</taxon>
        <taxon>Pelosinus</taxon>
    </lineage>
</organism>
<dbReference type="HOGENOM" id="CLU_134449_1_0_9"/>
<dbReference type="AlphaFoldDB" id="I8U2Q1"/>
<dbReference type="PROSITE" id="PS51186">
    <property type="entry name" value="GNAT"/>
    <property type="match status" value="1"/>
</dbReference>
<reference evidence="3" key="2">
    <citation type="submission" date="2015-02" db="EMBL/GenBank/DDBJ databases">
        <title>Complete Genome Sequence of Pelosinus fermentans JBW45.</title>
        <authorList>
            <person name="De Leon K.B."/>
            <person name="Utturkar S.M."/>
            <person name="Camilleri L.B."/>
            <person name="Arkin A.P."/>
            <person name="Fields M.W."/>
            <person name="Brown S.D."/>
            <person name="Wall J.D."/>
        </authorList>
    </citation>
    <scope>NUCLEOTIDE SEQUENCE [LARGE SCALE GENOMIC DNA]</scope>
    <source>
        <strain evidence="3">JBW45</strain>
    </source>
</reference>
<reference evidence="2 3" key="1">
    <citation type="journal article" date="2015" name="Genome Announc.">
        <title>Complete Genome Sequence of Pelosinus fermentans JBW45, a Member of a Remarkably Competitive Group of Negativicutes in the Firmicutes Phylum.</title>
        <authorList>
            <person name="De Leon K.B."/>
            <person name="Utturkar S.M."/>
            <person name="Camilleri L.B."/>
            <person name="Elias D.A."/>
            <person name="Arkin A.P."/>
            <person name="Fields M.W."/>
            <person name="Brown S.D."/>
            <person name="Wall J.D."/>
        </authorList>
    </citation>
    <scope>NUCLEOTIDE SEQUENCE [LARGE SCALE GENOMIC DNA]</scope>
    <source>
        <strain evidence="2 3">JBW45</strain>
    </source>
</reference>
<name>I8U2Q1_9FIRM</name>
<dbReference type="Pfam" id="PF00583">
    <property type="entry name" value="Acetyltransf_1"/>
    <property type="match status" value="1"/>
</dbReference>
<accession>I8U2Q1</accession>
<dbReference type="OrthoDB" id="9789603at2"/>
<dbReference type="STRING" id="1192197.JBW_03069"/>
<evidence type="ECO:0000313" key="3">
    <source>
        <dbReference type="Proteomes" id="UP000005361"/>
    </source>
</evidence>
<dbReference type="CDD" id="cd04301">
    <property type="entry name" value="NAT_SF"/>
    <property type="match status" value="1"/>
</dbReference>
<dbReference type="InterPro" id="IPR016181">
    <property type="entry name" value="Acyl_CoA_acyltransferase"/>
</dbReference>
<protein>
    <submittedName>
        <fullName evidence="2">GCN5-related N-acetyltransferase</fullName>
    </submittedName>
</protein>
<dbReference type="Gene3D" id="3.40.630.30">
    <property type="match status" value="1"/>
</dbReference>
<dbReference type="KEGG" id="pft:JBW_03069"/>
<dbReference type="PANTHER" id="PTHR43072">
    <property type="entry name" value="N-ACETYLTRANSFERASE"/>
    <property type="match status" value="1"/>
</dbReference>
<sequence length="154" mass="17619">MKIIIVPATLSHINECKNAIMDSELGNRYATNNEQSSILFTKGINDEEIYIATDMNGQFLGYIWIDLDGVFSNFPYVRSIAVSKKYRGQGIGKKLLSHFEELGFKQSSKLFLLVSDFNTRAQKLYTELGYQEMAIIPDLFKPEISEFLMMKVKI</sequence>
<feature type="domain" description="N-acetyltransferase" evidence="1">
    <location>
        <begin position="3"/>
        <end position="154"/>
    </location>
</feature>
<dbReference type="RefSeq" id="WP_007954536.1">
    <property type="nucleotide sequence ID" value="NZ_CP010978.1"/>
</dbReference>
<dbReference type="InterPro" id="IPR000182">
    <property type="entry name" value="GNAT_dom"/>
</dbReference>
<keyword evidence="2" id="KW-0808">Transferase</keyword>
<dbReference type="Proteomes" id="UP000005361">
    <property type="component" value="Chromosome"/>
</dbReference>